<accession>A0A6A3XQ63</accession>
<feature type="region of interest" description="Disordered" evidence="1">
    <location>
        <begin position="26"/>
        <end position="47"/>
    </location>
</feature>
<evidence type="ECO:0000313" key="3">
    <source>
        <dbReference type="EMBL" id="KAE9206434.1"/>
    </source>
</evidence>
<comment type="caution">
    <text evidence="3">The sequence shown here is derived from an EMBL/GenBank/DDBJ whole genome shotgun (WGS) entry which is preliminary data.</text>
</comment>
<evidence type="ECO:0000313" key="2">
    <source>
        <dbReference type="EMBL" id="KAE9192214.1"/>
    </source>
</evidence>
<evidence type="ECO:0000256" key="1">
    <source>
        <dbReference type="SAM" id="MobiDB-lite"/>
    </source>
</evidence>
<dbReference type="EMBL" id="QXGD01001424">
    <property type="protein sequence ID" value="KAE9206434.1"/>
    <property type="molecule type" value="Genomic_DNA"/>
</dbReference>
<evidence type="ECO:0000313" key="4">
    <source>
        <dbReference type="Proteomes" id="UP000433483"/>
    </source>
</evidence>
<sequence>MWMQAGGGHAVVRYDAAVLRQLKVGRQVASSSSSSSSTTSTARPRAGVTAAAWTWTPACAGPTAAALCSFSCRAMSPTSRPRRGQQAGCRCWIQPPSSRCARPSGLGEISRA</sequence>
<organism evidence="3 5">
    <name type="scientific">Phytophthora fragariae</name>
    <dbReference type="NCBI Taxonomy" id="53985"/>
    <lineage>
        <taxon>Eukaryota</taxon>
        <taxon>Sar</taxon>
        <taxon>Stramenopiles</taxon>
        <taxon>Oomycota</taxon>
        <taxon>Peronosporomycetes</taxon>
        <taxon>Peronosporales</taxon>
        <taxon>Peronosporaceae</taxon>
        <taxon>Phytophthora</taxon>
    </lineage>
</organism>
<name>A0A6A3XQ63_9STRA</name>
<protein>
    <submittedName>
        <fullName evidence="3">Uncharacterized protein</fullName>
    </submittedName>
</protein>
<reference evidence="4 5" key="1">
    <citation type="submission" date="2018-08" db="EMBL/GenBank/DDBJ databases">
        <title>Genomic investigation of the strawberry pathogen Phytophthora fragariae indicates pathogenicity is determined by transcriptional variation in three key races.</title>
        <authorList>
            <person name="Adams T.M."/>
            <person name="Armitage A.D."/>
            <person name="Sobczyk M.K."/>
            <person name="Bates H.J."/>
            <person name="Dunwell J.M."/>
            <person name="Nellist C.F."/>
            <person name="Harrison R.J."/>
        </authorList>
    </citation>
    <scope>NUCLEOTIDE SEQUENCE [LARGE SCALE GENOMIC DNA]</scope>
    <source>
        <strain evidence="3 5">BC-1</strain>
        <strain evidence="2 4">NOV-27</strain>
    </source>
</reference>
<dbReference type="AlphaFoldDB" id="A0A6A3XQ63"/>
<dbReference type="EMBL" id="QXGB01001354">
    <property type="protein sequence ID" value="KAE9192214.1"/>
    <property type="molecule type" value="Genomic_DNA"/>
</dbReference>
<dbReference type="Proteomes" id="UP000433483">
    <property type="component" value="Unassembled WGS sequence"/>
</dbReference>
<proteinExistence type="predicted"/>
<dbReference type="Proteomes" id="UP000440367">
    <property type="component" value="Unassembled WGS sequence"/>
</dbReference>
<gene>
    <name evidence="3" type="ORF">PF002_g20014</name>
    <name evidence="2" type="ORF">PF005_g18544</name>
</gene>
<feature type="compositionally biased region" description="Low complexity" evidence="1">
    <location>
        <begin position="30"/>
        <end position="47"/>
    </location>
</feature>
<evidence type="ECO:0000313" key="5">
    <source>
        <dbReference type="Proteomes" id="UP000440367"/>
    </source>
</evidence>
<keyword evidence="4" id="KW-1185">Reference proteome</keyword>